<evidence type="ECO:0000313" key="2">
    <source>
        <dbReference type="EMBL" id="KAG9354433.1"/>
    </source>
</evidence>
<dbReference type="OrthoDB" id="10068803at2759"/>
<dbReference type="EMBL" id="JAFBMS010000002">
    <property type="protein sequence ID" value="KAG9354433.1"/>
    <property type="molecule type" value="Genomic_DNA"/>
</dbReference>
<protein>
    <submittedName>
        <fullName evidence="2">Uncharacterized protein</fullName>
    </submittedName>
</protein>
<proteinExistence type="predicted"/>
<evidence type="ECO:0000313" key="3">
    <source>
        <dbReference type="Proteomes" id="UP000824540"/>
    </source>
</evidence>
<evidence type="ECO:0000256" key="1">
    <source>
        <dbReference type="SAM" id="MobiDB-lite"/>
    </source>
</evidence>
<keyword evidence="3" id="KW-1185">Reference proteome</keyword>
<gene>
    <name evidence="2" type="ORF">JZ751_001142</name>
</gene>
<feature type="region of interest" description="Disordered" evidence="1">
    <location>
        <begin position="1"/>
        <end position="24"/>
    </location>
</feature>
<dbReference type="AlphaFoldDB" id="A0A8T2PSU9"/>
<reference evidence="2" key="1">
    <citation type="thesis" date="2021" institute="BYU ScholarsArchive" country="Provo, UT, USA">
        <title>Applications of and Algorithms for Genome Assembly and Genomic Analyses with an Emphasis on Marine Teleosts.</title>
        <authorList>
            <person name="Pickett B.D."/>
        </authorList>
    </citation>
    <scope>NUCLEOTIDE SEQUENCE</scope>
    <source>
        <strain evidence="2">HI-2016</strain>
    </source>
</reference>
<name>A0A8T2PSU9_9TELE</name>
<comment type="caution">
    <text evidence="2">The sequence shown here is derived from an EMBL/GenBank/DDBJ whole genome shotgun (WGS) entry which is preliminary data.</text>
</comment>
<dbReference type="Proteomes" id="UP000824540">
    <property type="component" value="Unassembled WGS sequence"/>
</dbReference>
<organism evidence="2 3">
    <name type="scientific">Albula glossodonta</name>
    <name type="common">roundjaw bonefish</name>
    <dbReference type="NCBI Taxonomy" id="121402"/>
    <lineage>
        <taxon>Eukaryota</taxon>
        <taxon>Metazoa</taxon>
        <taxon>Chordata</taxon>
        <taxon>Craniata</taxon>
        <taxon>Vertebrata</taxon>
        <taxon>Euteleostomi</taxon>
        <taxon>Actinopterygii</taxon>
        <taxon>Neopterygii</taxon>
        <taxon>Teleostei</taxon>
        <taxon>Albuliformes</taxon>
        <taxon>Albulidae</taxon>
        <taxon>Albula</taxon>
    </lineage>
</organism>
<feature type="compositionally biased region" description="Polar residues" evidence="1">
    <location>
        <begin position="15"/>
        <end position="24"/>
    </location>
</feature>
<accession>A0A8T2PSU9</accession>
<sequence length="78" mass="8502">MQAGHSSGVVAGRPEQTQETPIQTSAFSLQFDSADGGGYDIVNNAVIPTPGPHDHRSHFGTLRQSWEMNYQEAAIYLQ</sequence>
<feature type="non-terminal residue" evidence="2">
    <location>
        <position position="1"/>
    </location>
</feature>